<organism evidence="12 13">
    <name type="scientific">Mycena rosella</name>
    <name type="common">Pink bonnet</name>
    <name type="synonym">Agaricus rosellus</name>
    <dbReference type="NCBI Taxonomy" id="1033263"/>
    <lineage>
        <taxon>Eukaryota</taxon>
        <taxon>Fungi</taxon>
        <taxon>Dikarya</taxon>
        <taxon>Basidiomycota</taxon>
        <taxon>Agaricomycotina</taxon>
        <taxon>Agaricomycetes</taxon>
        <taxon>Agaricomycetidae</taxon>
        <taxon>Agaricales</taxon>
        <taxon>Marasmiineae</taxon>
        <taxon>Mycenaceae</taxon>
        <taxon>Mycena</taxon>
    </lineage>
</organism>
<feature type="transmembrane region" description="Helical" evidence="10">
    <location>
        <begin position="177"/>
        <end position="196"/>
    </location>
</feature>
<comment type="caution">
    <text evidence="12">The sequence shown here is derived from an EMBL/GenBank/DDBJ whole genome shotgun (WGS) entry which is preliminary data.</text>
</comment>
<name>A0AAD7G5M2_MYCRO</name>
<keyword evidence="7 10" id="KW-1133">Transmembrane helix</keyword>
<dbReference type="Proteomes" id="UP001221757">
    <property type="component" value="Unassembled WGS sequence"/>
</dbReference>
<evidence type="ECO:0000256" key="6">
    <source>
        <dbReference type="ARBA" id="ARBA00022692"/>
    </source>
</evidence>
<dbReference type="Pfam" id="PF09335">
    <property type="entry name" value="VTT_dom"/>
    <property type="match status" value="1"/>
</dbReference>
<feature type="transmembrane region" description="Helical" evidence="10">
    <location>
        <begin position="26"/>
        <end position="43"/>
    </location>
</feature>
<keyword evidence="8" id="KW-0333">Golgi apparatus</keyword>
<proteinExistence type="inferred from homology"/>
<dbReference type="AlphaFoldDB" id="A0AAD7G5M2"/>
<dbReference type="GO" id="GO:0000139">
    <property type="term" value="C:Golgi membrane"/>
    <property type="evidence" value="ECO:0007669"/>
    <property type="project" value="UniProtKB-SubCell"/>
</dbReference>
<comment type="subcellular location">
    <subcellularLocation>
        <location evidence="2">Golgi apparatus membrane</location>
        <topology evidence="2">Multi-pass membrane protein</topology>
    </subcellularLocation>
</comment>
<comment type="similarity">
    <text evidence="3">Belongs to the TVP38/TMEM64 family.</text>
</comment>
<gene>
    <name evidence="12" type="ORF">B0H17DRAFT_1209863</name>
</gene>
<feature type="transmembrane region" description="Helical" evidence="10">
    <location>
        <begin position="64"/>
        <end position="83"/>
    </location>
</feature>
<comment type="function">
    <text evidence="1">Golgi membrane protein involved in vesicular trafficking and spindle migration.</text>
</comment>
<evidence type="ECO:0000256" key="8">
    <source>
        <dbReference type="ARBA" id="ARBA00023034"/>
    </source>
</evidence>
<keyword evidence="13" id="KW-1185">Reference proteome</keyword>
<evidence type="ECO:0000256" key="2">
    <source>
        <dbReference type="ARBA" id="ARBA00004653"/>
    </source>
</evidence>
<feature type="domain" description="VTT" evidence="11">
    <location>
        <begin position="84"/>
        <end position="198"/>
    </location>
</feature>
<reference evidence="12" key="1">
    <citation type="submission" date="2023-03" db="EMBL/GenBank/DDBJ databases">
        <title>Massive genome expansion in bonnet fungi (Mycena s.s.) driven by repeated elements and novel gene families across ecological guilds.</title>
        <authorList>
            <consortium name="Lawrence Berkeley National Laboratory"/>
            <person name="Harder C.B."/>
            <person name="Miyauchi S."/>
            <person name="Viragh M."/>
            <person name="Kuo A."/>
            <person name="Thoen E."/>
            <person name="Andreopoulos B."/>
            <person name="Lu D."/>
            <person name="Skrede I."/>
            <person name="Drula E."/>
            <person name="Henrissat B."/>
            <person name="Morin E."/>
            <person name="Kohler A."/>
            <person name="Barry K."/>
            <person name="LaButti K."/>
            <person name="Morin E."/>
            <person name="Salamov A."/>
            <person name="Lipzen A."/>
            <person name="Mereny Z."/>
            <person name="Hegedus B."/>
            <person name="Baldrian P."/>
            <person name="Stursova M."/>
            <person name="Weitz H."/>
            <person name="Taylor A."/>
            <person name="Grigoriev I.V."/>
            <person name="Nagy L.G."/>
            <person name="Martin F."/>
            <person name="Kauserud H."/>
        </authorList>
    </citation>
    <scope>NUCLEOTIDE SEQUENCE</scope>
    <source>
        <strain evidence="12">CBHHK067</strain>
    </source>
</reference>
<evidence type="ECO:0000259" key="11">
    <source>
        <dbReference type="Pfam" id="PF09335"/>
    </source>
</evidence>
<sequence length="254" mass="27662">MYLLIYIISDSEIVASVAALADGADVLYGAGALLLAVLIVFSIEHEKIINALKPATDWLYDHKLGPLIPIALLIIISFPPLFGHELVEMICGVTWSLPAAFAIVAAGILLGEIANFFTFKFCCSARSKKMEKSKLSYALLAHVVRTGGFLVVLMIRFSAIPPHFATAIFSTVDMSFLVFFAACVLSLPKAFVPVYVGYAMKPSNDDDATSGKIEKIVMIASIGVTVLCLTWIRRQMDAAKPDVIYARRKARQGK</sequence>
<evidence type="ECO:0000313" key="12">
    <source>
        <dbReference type="EMBL" id="KAJ7668892.1"/>
    </source>
</evidence>
<evidence type="ECO:0000256" key="7">
    <source>
        <dbReference type="ARBA" id="ARBA00022989"/>
    </source>
</evidence>
<dbReference type="InterPro" id="IPR051076">
    <property type="entry name" value="Golgi_membrane_TVP38/TMEM64"/>
</dbReference>
<evidence type="ECO:0000256" key="3">
    <source>
        <dbReference type="ARBA" id="ARBA00008640"/>
    </source>
</evidence>
<evidence type="ECO:0000256" key="9">
    <source>
        <dbReference type="ARBA" id="ARBA00023136"/>
    </source>
</evidence>
<feature type="transmembrane region" description="Helical" evidence="10">
    <location>
        <begin position="137"/>
        <end position="157"/>
    </location>
</feature>
<evidence type="ECO:0000256" key="1">
    <source>
        <dbReference type="ARBA" id="ARBA00002978"/>
    </source>
</evidence>
<dbReference type="EMBL" id="JARKIE010000192">
    <property type="protein sequence ID" value="KAJ7668892.1"/>
    <property type="molecule type" value="Genomic_DNA"/>
</dbReference>
<evidence type="ECO:0000313" key="13">
    <source>
        <dbReference type="Proteomes" id="UP001221757"/>
    </source>
</evidence>
<dbReference type="PANTHER" id="PTHR47549">
    <property type="entry name" value="GOLGI APPARATUS MEMBRANE PROTEIN TVP38-RELATED"/>
    <property type="match status" value="1"/>
</dbReference>
<evidence type="ECO:0000256" key="4">
    <source>
        <dbReference type="ARBA" id="ARBA00013533"/>
    </source>
</evidence>
<keyword evidence="9 10" id="KW-0472">Membrane</keyword>
<accession>A0AAD7G5M2</accession>
<evidence type="ECO:0000256" key="10">
    <source>
        <dbReference type="SAM" id="Phobius"/>
    </source>
</evidence>
<protein>
    <recommendedName>
        <fullName evidence="4">Golgi apparatus membrane protein TVP38</fullName>
    </recommendedName>
    <alternativeName>
        <fullName evidence="5">Golgi apparatus membrane protein tvp38</fullName>
    </alternativeName>
</protein>
<dbReference type="PANTHER" id="PTHR47549:SF2">
    <property type="entry name" value="GOLGI APPARATUS MEMBRANE PROTEIN TVP38"/>
    <property type="match status" value="1"/>
</dbReference>
<dbReference type="InterPro" id="IPR032816">
    <property type="entry name" value="VTT_dom"/>
</dbReference>
<keyword evidence="6 10" id="KW-0812">Transmembrane</keyword>
<evidence type="ECO:0000256" key="5">
    <source>
        <dbReference type="ARBA" id="ARBA00020673"/>
    </source>
</evidence>
<feature type="transmembrane region" description="Helical" evidence="10">
    <location>
        <begin position="95"/>
        <end position="117"/>
    </location>
</feature>